<evidence type="ECO:0000313" key="2">
    <source>
        <dbReference type="Proteomes" id="UP000309788"/>
    </source>
</evidence>
<evidence type="ECO:0000313" key="1">
    <source>
        <dbReference type="EMBL" id="TLU92321.1"/>
    </source>
</evidence>
<dbReference type="EMBL" id="VCEI01000025">
    <property type="protein sequence ID" value="TLU92321.1"/>
    <property type="molecule type" value="Genomic_DNA"/>
</dbReference>
<dbReference type="RefSeq" id="WP_138282430.1">
    <property type="nucleotide sequence ID" value="NZ_BMGE01000003.1"/>
</dbReference>
<protein>
    <submittedName>
        <fullName evidence="1">Uncharacterized protein</fullName>
    </submittedName>
</protein>
<comment type="caution">
    <text evidence="1">The sequence shown here is derived from an EMBL/GenBank/DDBJ whole genome shotgun (WGS) entry which is preliminary data.</text>
</comment>
<proteinExistence type="predicted"/>
<sequence>MIEIKVYSKIKDLTNGYEFVANACDEVKPGAFFRHEGYDYLITSEPVDRQIQTDGTEFAETTFKAVRLG</sequence>
<organism evidence="1 2">
    <name type="scientific">Dyadobacter sediminis</name>
    <dbReference type="NCBI Taxonomy" id="1493691"/>
    <lineage>
        <taxon>Bacteria</taxon>
        <taxon>Pseudomonadati</taxon>
        <taxon>Bacteroidota</taxon>
        <taxon>Cytophagia</taxon>
        <taxon>Cytophagales</taxon>
        <taxon>Spirosomataceae</taxon>
        <taxon>Dyadobacter</taxon>
    </lineage>
</organism>
<accession>A0A5R9KBX7</accession>
<name>A0A5R9KBX7_9BACT</name>
<gene>
    <name evidence="1" type="ORF">FEM55_16475</name>
</gene>
<reference evidence="1 2" key="1">
    <citation type="submission" date="2019-05" db="EMBL/GenBank/DDBJ databases">
        <authorList>
            <person name="Qu J.-H."/>
        </authorList>
    </citation>
    <scope>NUCLEOTIDE SEQUENCE [LARGE SCALE GENOMIC DNA]</scope>
    <source>
        <strain evidence="1 2">Z12</strain>
    </source>
</reference>
<dbReference type="AlphaFoldDB" id="A0A5R9KBX7"/>
<dbReference type="Proteomes" id="UP000309788">
    <property type="component" value="Unassembled WGS sequence"/>
</dbReference>
<keyword evidence="2" id="KW-1185">Reference proteome</keyword>
<dbReference type="OrthoDB" id="9849035at2"/>